<dbReference type="OrthoDB" id="5149304at2"/>
<dbReference type="RefSeq" id="WP_111177975.1">
    <property type="nucleotide sequence ID" value="NZ_POUD01000024.1"/>
</dbReference>
<evidence type="ECO:0000313" key="3">
    <source>
        <dbReference type="Proteomes" id="UP000249304"/>
    </source>
</evidence>
<name>A0A2W2EUY4_9ACTN</name>
<dbReference type="Proteomes" id="UP000249304">
    <property type="component" value="Unassembled WGS sequence"/>
</dbReference>
<dbReference type="InterPro" id="IPR057972">
    <property type="entry name" value="Terminase_7"/>
</dbReference>
<evidence type="ECO:0000256" key="1">
    <source>
        <dbReference type="SAM" id="MobiDB-lite"/>
    </source>
</evidence>
<feature type="region of interest" description="Disordered" evidence="1">
    <location>
        <begin position="1"/>
        <end position="38"/>
    </location>
</feature>
<accession>A0A2W2EUY4</accession>
<sequence>MGTRGPVPKRSDQRRRTNKPEGGEVTKAPSRSVRVAPPAAEARWHPLAREWYDSLAESGQSAFYEPSDWAQARVWAELLSRELKKRSRVSAQMVAAWAAGATELLTTEGARRRMRLELERAGEMDGDEEAAVVAIDEYQKRLSG</sequence>
<keyword evidence="3" id="KW-1185">Reference proteome</keyword>
<proteinExistence type="predicted"/>
<evidence type="ECO:0000313" key="2">
    <source>
        <dbReference type="EMBL" id="PZG20609.1"/>
    </source>
</evidence>
<dbReference type="Pfam" id="PF25673">
    <property type="entry name" value="Terminase_7"/>
    <property type="match status" value="1"/>
</dbReference>
<dbReference type="AlphaFoldDB" id="A0A2W2EUY4"/>
<protein>
    <recommendedName>
        <fullName evidence="4">Terminase small subunit</fullName>
    </recommendedName>
</protein>
<reference evidence="2 3" key="1">
    <citation type="submission" date="2018-01" db="EMBL/GenBank/DDBJ databases">
        <title>Draft genome sequence of Nonomuraea sp. KC333.</title>
        <authorList>
            <person name="Sahin N."/>
            <person name="Saygin H."/>
            <person name="Ay H."/>
        </authorList>
    </citation>
    <scope>NUCLEOTIDE SEQUENCE [LARGE SCALE GENOMIC DNA]</scope>
    <source>
        <strain evidence="2 3">KC333</strain>
    </source>
</reference>
<dbReference type="EMBL" id="POUD01000024">
    <property type="protein sequence ID" value="PZG20609.1"/>
    <property type="molecule type" value="Genomic_DNA"/>
</dbReference>
<feature type="compositionally biased region" description="Basic and acidic residues" evidence="1">
    <location>
        <begin position="9"/>
        <end position="24"/>
    </location>
</feature>
<comment type="caution">
    <text evidence="2">The sequence shown here is derived from an EMBL/GenBank/DDBJ whole genome shotgun (WGS) entry which is preliminary data.</text>
</comment>
<gene>
    <name evidence="2" type="ORF">C1J01_08895</name>
</gene>
<organism evidence="2 3">
    <name type="scientific">Nonomuraea aridisoli</name>
    <dbReference type="NCBI Taxonomy" id="2070368"/>
    <lineage>
        <taxon>Bacteria</taxon>
        <taxon>Bacillati</taxon>
        <taxon>Actinomycetota</taxon>
        <taxon>Actinomycetes</taxon>
        <taxon>Streptosporangiales</taxon>
        <taxon>Streptosporangiaceae</taxon>
        <taxon>Nonomuraea</taxon>
    </lineage>
</organism>
<evidence type="ECO:0008006" key="4">
    <source>
        <dbReference type="Google" id="ProtNLM"/>
    </source>
</evidence>